<comment type="caution">
    <text evidence="1">The sequence shown here is derived from an EMBL/GenBank/DDBJ whole genome shotgun (WGS) entry which is preliminary data.</text>
</comment>
<evidence type="ECO:0000313" key="1">
    <source>
        <dbReference type="EMBL" id="OIJ40093.1"/>
    </source>
</evidence>
<evidence type="ECO:0000313" key="2">
    <source>
        <dbReference type="Proteomes" id="UP000180246"/>
    </source>
</evidence>
<proteinExistence type="predicted"/>
<accession>A0A1S2N5C0</accession>
<gene>
    <name evidence="1" type="ORF">LO55_2171</name>
</gene>
<dbReference type="RefSeq" id="WP_005665437.1">
    <property type="nucleotide sequence ID" value="NZ_DAMAFS010000008.1"/>
</dbReference>
<sequence length="138" mass="14733">MRTSFVAAAFAAGVVALLGPSSAVAAPALQEMQVPVAGISCSRTGPPPQRVMPSAEVIESIDGVYRLSNGQKLGIAASDQQVVADFGRWHQIPLVATAPERFESRDGLVWVRYEADEDTERIVVSYPADARGRYVDAC</sequence>
<organism evidence="1 2">
    <name type="scientific">Massilia timonae</name>
    <dbReference type="NCBI Taxonomy" id="47229"/>
    <lineage>
        <taxon>Bacteria</taxon>
        <taxon>Pseudomonadati</taxon>
        <taxon>Pseudomonadota</taxon>
        <taxon>Betaproteobacteria</taxon>
        <taxon>Burkholderiales</taxon>
        <taxon>Oxalobacteraceae</taxon>
        <taxon>Telluria group</taxon>
        <taxon>Massilia</taxon>
    </lineage>
</organism>
<dbReference type="AlphaFoldDB" id="A0A1S2N5C0"/>
<reference evidence="1 2" key="1">
    <citation type="submission" date="2014-10" db="EMBL/GenBank/DDBJ databases">
        <authorList>
            <person name="Seo M.-J."/>
            <person name="Seok Y.J."/>
            <person name="Cha I.-T."/>
        </authorList>
    </citation>
    <scope>NUCLEOTIDE SEQUENCE [LARGE SCALE GENOMIC DNA]</scope>
    <source>
        <strain evidence="1 2">NEU</strain>
    </source>
</reference>
<dbReference type="Proteomes" id="UP000180246">
    <property type="component" value="Unassembled WGS sequence"/>
</dbReference>
<protein>
    <submittedName>
        <fullName evidence="1">Uncharacterized protein</fullName>
    </submittedName>
</protein>
<name>A0A1S2N5C0_9BURK</name>
<dbReference type="EMBL" id="JRYB01000001">
    <property type="protein sequence ID" value="OIJ40093.1"/>
    <property type="molecule type" value="Genomic_DNA"/>
</dbReference>